<feature type="transmembrane region" description="Helical" evidence="1">
    <location>
        <begin position="93"/>
        <end position="113"/>
    </location>
</feature>
<proteinExistence type="predicted"/>
<protein>
    <submittedName>
        <fullName evidence="2">Uncharacterized protein</fullName>
    </submittedName>
</protein>
<reference evidence="3" key="1">
    <citation type="journal article" date="2019" name="Int. J. Syst. Evol. Microbiol.">
        <title>The Global Catalogue of Microorganisms (GCM) 10K type strain sequencing project: providing services to taxonomists for standard genome sequencing and annotation.</title>
        <authorList>
            <consortium name="The Broad Institute Genomics Platform"/>
            <consortium name="The Broad Institute Genome Sequencing Center for Infectious Disease"/>
            <person name="Wu L."/>
            <person name="Ma J."/>
        </authorList>
    </citation>
    <scope>NUCLEOTIDE SEQUENCE [LARGE SCALE GENOMIC DNA]</scope>
    <source>
        <strain evidence="3">JCM 17068</strain>
    </source>
</reference>
<dbReference type="EMBL" id="BAABCS010000003">
    <property type="protein sequence ID" value="GAA4042556.1"/>
    <property type="molecule type" value="Genomic_DNA"/>
</dbReference>
<dbReference type="Proteomes" id="UP001500426">
    <property type="component" value="Unassembled WGS sequence"/>
</dbReference>
<accession>A0ABP7UI62</accession>
<dbReference type="RefSeq" id="WP_345089997.1">
    <property type="nucleotide sequence ID" value="NZ_BAABCS010000003.1"/>
</dbReference>
<gene>
    <name evidence="2" type="ORF">GCM10022388_04320</name>
</gene>
<sequence length="157" mass="18781">MKSKIDITEFRNRLKENTKIGAPKHKIPLVFFSLFTENSKYFYGNFDNSTFEIIKNSNFFPSFYFLKGTYKNIEKSLIVNYTIEPLGKLRVAYIKYFPVIAMIIFNCIFYLHAKPPIEIYIISNLFIVFISIISRLNIIWQNRNLKRKFNKMFEITE</sequence>
<feature type="transmembrane region" description="Helical" evidence="1">
    <location>
        <begin position="119"/>
        <end position="138"/>
    </location>
</feature>
<name>A0ABP7UI62_9FLAO</name>
<keyword evidence="1" id="KW-0472">Membrane</keyword>
<comment type="caution">
    <text evidence="2">The sequence shown here is derived from an EMBL/GenBank/DDBJ whole genome shotgun (WGS) entry which is preliminary data.</text>
</comment>
<evidence type="ECO:0000313" key="2">
    <source>
        <dbReference type="EMBL" id="GAA4042556.1"/>
    </source>
</evidence>
<keyword evidence="3" id="KW-1185">Reference proteome</keyword>
<evidence type="ECO:0000313" key="3">
    <source>
        <dbReference type="Proteomes" id="UP001500426"/>
    </source>
</evidence>
<evidence type="ECO:0000256" key="1">
    <source>
        <dbReference type="SAM" id="Phobius"/>
    </source>
</evidence>
<keyword evidence="1" id="KW-0812">Transmembrane</keyword>
<keyword evidence="1" id="KW-1133">Transmembrane helix</keyword>
<organism evidence="2 3">
    <name type="scientific">Flavobacterium chungnamense</name>
    <dbReference type="NCBI Taxonomy" id="706182"/>
    <lineage>
        <taxon>Bacteria</taxon>
        <taxon>Pseudomonadati</taxon>
        <taxon>Bacteroidota</taxon>
        <taxon>Flavobacteriia</taxon>
        <taxon>Flavobacteriales</taxon>
        <taxon>Flavobacteriaceae</taxon>
        <taxon>Flavobacterium</taxon>
    </lineage>
</organism>